<evidence type="ECO:0000313" key="5">
    <source>
        <dbReference type="Proteomes" id="UP000027586"/>
    </source>
</evidence>
<proteinExistence type="predicted"/>
<accession>A0A068RVV5</accession>
<feature type="compositionally biased region" description="Low complexity" evidence="1">
    <location>
        <begin position="660"/>
        <end position="671"/>
    </location>
</feature>
<protein>
    <submittedName>
        <fullName evidence="4">Glycerol-3-phosphate o-acyltransferase</fullName>
    </submittedName>
</protein>
<dbReference type="Pfam" id="PF01553">
    <property type="entry name" value="Acyltransferase"/>
    <property type="match status" value="1"/>
</dbReference>
<reference evidence="4" key="1">
    <citation type="submission" date="2013-08" db="EMBL/GenBank/DDBJ databases">
        <title>Gene expansion shapes genome architecture in the human pathogen Lichtheimia corymbifera: an evolutionary genomics analysis in the ancient terrestrial Mucorales (Mucoromycotina).</title>
        <authorList>
            <person name="Schwartze V.U."/>
            <person name="Winter S."/>
            <person name="Shelest E."/>
            <person name="Marcet-Houben M."/>
            <person name="Horn F."/>
            <person name="Wehner S."/>
            <person name="Hoffmann K."/>
            <person name="Riege K."/>
            <person name="Sammeth M."/>
            <person name="Nowrousian M."/>
            <person name="Valiante V."/>
            <person name="Linde J."/>
            <person name="Jacobsen I.D."/>
            <person name="Marz M."/>
            <person name="Brakhage A.A."/>
            <person name="Gabaldon T."/>
            <person name="Bocker S."/>
            <person name="Voigt K."/>
        </authorList>
    </citation>
    <scope>NUCLEOTIDE SEQUENCE [LARGE SCALE GENOMIC DNA]</scope>
    <source>
        <strain evidence="4">FSU 9682</strain>
    </source>
</reference>
<evidence type="ECO:0000259" key="3">
    <source>
        <dbReference type="SMART" id="SM00563"/>
    </source>
</evidence>
<name>A0A068RVV5_9FUNG</name>
<feature type="transmembrane region" description="Helical" evidence="2">
    <location>
        <begin position="455"/>
        <end position="478"/>
    </location>
</feature>
<dbReference type="GO" id="GO:0008654">
    <property type="term" value="P:phospholipid biosynthetic process"/>
    <property type="evidence" value="ECO:0007669"/>
    <property type="project" value="TreeGrafter"/>
</dbReference>
<feature type="region of interest" description="Disordered" evidence="1">
    <location>
        <begin position="636"/>
        <end position="677"/>
    </location>
</feature>
<feature type="compositionally biased region" description="Low complexity" evidence="1">
    <location>
        <begin position="637"/>
        <end position="647"/>
    </location>
</feature>
<dbReference type="GO" id="GO:0016287">
    <property type="term" value="F:glycerone-phosphate O-acyltransferase activity"/>
    <property type="evidence" value="ECO:0007669"/>
    <property type="project" value="TreeGrafter"/>
</dbReference>
<dbReference type="CDD" id="cd07992">
    <property type="entry name" value="LPLAT_AAK14816-like"/>
    <property type="match status" value="1"/>
</dbReference>
<dbReference type="OrthoDB" id="2427554at2759"/>
<dbReference type="SMART" id="SM00563">
    <property type="entry name" value="PlsC"/>
    <property type="match status" value="1"/>
</dbReference>
<evidence type="ECO:0000313" key="4">
    <source>
        <dbReference type="EMBL" id="CDH53855.1"/>
    </source>
</evidence>
<dbReference type="VEuPathDB" id="FungiDB:LCOR_05162.1"/>
<feature type="transmembrane region" description="Helical" evidence="2">
    <location>
        <begin position="484"/>
        <end position="504"/>
    </location>
</feature>
<dbReference type="STRING" id="1263082.A0A068RVV5"/>
<dbReference type="InterPro" id="IPR052744">
    <property type="entry name" value="GPAT/DAPAT"/>
</dbReference>
<sequence>MNSPNQKWLDIGYDTALWIFNIMLEVFFREIRPRGAHKIPKSGPVIFVAAPHANQFVDPLIVMRECHRRVSFLIAAKSMKQKAIGFLARMIHAIPVVRPQDIASKGHGRVMLLNPKSDPLRITGVDSKFLSQLRPDDSIVLPRNAGKLVVSKVISDTELELKEAVKNNDKALSVLTTAEGSAYKCLPHVDQDAVYEKVYDELNNGECITIFPEGGSHDRAEMLPLKAGVTIMALGAMAKYPGLEVKIVPCGLNYFHAHRFRSRAVIEFGNPITISPELVDKFKKGGAEKREACGNLLDTIYYSLKSVTVNVPNDQTLMVIQAARRLYKPANRRLHIAQIVDLNRRFVIGYNLYKDDPKIIELQRNVLAYNQLLKYHGLQDHQVPDINLRGWRTFFLLLYRVMILFVWGLLAFPGGILNIPILVVAKVISMKKAKEALAASTVKVKGRDVLATWKFLVGLVLIPTLYGLYTLAMFAYTMKQDWTWTWRILVSLATWNLLPFVSYASMRFGENGMDVYKSLRPLYMALIDPDSTQNLRENRERLSQEITQVINDYGPKVFSDFDENNVFRADPSGNRESVSELGEGGKTFSQIASQFFNNKALDWLDDRNIFNLTRQEEEMEQEDVLHFLDKNSGLISGGSASEAESSGTVRRRRRVPGSNLSKLTSTSTSSESLKKEE</sequence>
<evidence type="ECO:0000256" key="2">
    <source>
        <dbReference type="SAM" id="Phobius"/>
    </source>
</evidence>
<evidence type="ECO:0000256" key="1">
    <source>
        <dbReference type="SAM" id="MobiDB-lite"/>
    </source>
</evidence>
<feature type="transmembrane region" description="Helical" evidence="2">
    <location>
        <begin position="397"/>
        <end position="425"/>
    </location>
</feature>
<keyword evidence="2" id="KW-1133">Transmembrane helix</keyword>
<dbReference type="AlphaFoldDB" id="A0A068RVV5"/>
<dbReference type="SUPFAM" id="SSF69593">
    <property type="entry name" value="Glycerol-3-phosphate (1)-acyltransferase"/>
    <property type="match status" value="2"/>
</dbReference>
<keyword evidence="5" id="KW-1185">Reference proteome</keyword>
<dbReference type="PANTHER" id="PTHR31605">
    <property type="entry name" value="GLYCEROL-3-PHOSPHATE O-ACYLTRANSFERASE 1"/>
    <property type="match status" value="1"/>
</dbReference>
<dbReference type="Proteomes" id="UP000027586">
    <property type="component" value="Unassembled WGS sequence"/>
</dbReference>
<comment type="caution">
    <text evidence="4">The sequence shown here is derived from an EMBL/GenBank/DDBJ whole genome shotgun (WGS) entry which is preliminary data.</text>
</comment>
<dbReference type="InterPro" id="IPR002123">
    <property type="entry name" value="Plipid/glycerol_acylTrfase"/>
</dbReference>
<dbReference type="GO" id="GO:0004366">
    <property type="term" value="F:glycerol-3-phosphate O-acyltransferase activity"/>
    <property type="evidence" value="ECO:0007669"/>
    <property type="project" value="TreeGrafter"/>
</dbReference>
<keyword evidence="2" id="KW-0812">Transmembrane</keyword>
<organism evidence="4 5">
    <name type="scientific">Lichtheimia corymbifera JMRC:FSU:9682</name>
    <dbReference type="NCBI Taxonomy" id="1263082"/>
    <lineage>
        <taxon>Eukaryota</taxon>
        <taxon>Fungi</taxon>
        <taxon>Fungi incertae sedis</taxon>
        <taxon>Mucoromycota</taxon>
        <taxon>Mucoromycotina</taxon>
        <taxon>Mucoromycetes</taxon>
        <taxon>Mucorales</taxon>
        <taxon>Lichtheimiaceae</taxon>
        <taxon>Lichtheimia</taxon>
    </lineage>
</organism>
<feature type="domain" description="Phospholipid/glycerol acyltransferase" evidence="3">
    <location>
        <begin position="46"/>
        <end position="255"/>
    </location>
</feature>
<dbReference type="PANTHER" id="PTHR31605:SF0">
    <property type="entry name" value="GLYCEROL-3-PHOSPHATE O-ACYLTRANSFERASE 1"/>
    <property type="match status" value="1"/>
</dbReference>
<keyword evidence="2" id="KW-0472">Membrane</keyword>
<gene>
    <name evidence="4" type="ORF">LCOR_05162.1</name>
</gene>
<dbReference type="EMBL" id="CBTN010000020">
    <property type="protein sequence ID" value="CDH53855.1"/>
    <property type="molecule type" value="Genomic_DNA"/>
</dbReference>